<gene>
    <name evidence="2" type="ORF">A3A77_01680</name>
</gene>
<feature type="transmembrane region" description="Helical" evidence="1">
    <location>
        <begin position="349"/>
        <end position="369"/>
    </location>
</feature>
<feature type="transmembrane region" description="Helical" evidence="1">
    <location>
        <begin position="524"/>
        <end position="542"/>
    </location>
</feature>
<feature type="transmembrane region" description="Helical" evidence="1">
    <location>
        <begin position="312"/>
        <end position="329"/>
    </location>
</feature>
<sequence length="550" mass="62328">MKNLRIALIVLMVLSIPTFFQMLRSGIYSMQDFHLFRLYEFDRCVKDLQLPCRWSPDVGLEYGQPLFNFYTQLPYALGEFFVLAGLSKIDTIKLLFIFSLVGSSVSMFFLAQRFWRKTSSALVSGIIYLYAPYRAVDVWVRGALPEALAFVLYPAIILFFNNYLSSKKTKDLILFSVLFAVLINVHNLSALMLSPFLVLWGTFVLFQNKGWRKIFLPLIGALLFSFSLSSFYLIPVIAESNLVHLNYTISGYFDFRGHFAAINQILFSRFWGYGGSVFGTEDGLSLSVGLIQWALPLFAILVFFAKNHKDRWKVLVLVLIGWISLFFTHNRSAFIWEKVSALHYLQFPWRWLSIAVFSFSLASGSILVLVKKYEKVVCGLIVLAVIVQNVTFFREDIWYKINDQEQFSGEKWEQQIASSIGDYLPATAFQFPFKIAPPKPSFLDGSGSSELVEKKSNKLTYKLNVDTDSQVQFPVAFFPGWGVSVNGQKVLAQPSGEYGLVTANVPKGSHTIVLNFSDTVPRKIGNIVSAASITGLLILYIVRRRSKNAA</sequence>
<keyword evidence="1" id="KW-1133">Transmembrane helix</keyword>
<feature type="transmembrane region" description="Helical" evidence="1">
    <location>
        <begin position="94"/>
        <end position="115"/>
    </location>
</feature>
<organism evidence="2 3">
    <name type="scientific">Candidatus Blackburnbacteria bacterium RIFCSPLOWO2_01_FULL_40_20</name>
    <dbReference type="NCBI Taxonomy" id="1797519"/>
    <lineage>
        <taxon>Bacteria</taxon>
        <taxon>Candidatus Blackburniibacteriota</taxon>
    </lineage>
</organism>
<comment type="caution">
    <text evidence="2">The sequence shown here is derived from an EMBL/GenBank/DDBJ whole genome shotgun (WGS) entry which is preliminary data.</text>
</comment>
<protein>
    <submittedName>
        <fullName evidence="2">Uncharacterized protein</fullName>
    </submittedName>
</protein>
<evidence type="ECO:0000256" key="1">
    <source>
        <dbReference type="SAM" id="Phobius"/>
    </source>
</evidence>
<dbReference type="PANTHER" id="PTHR38454">
    <property type="entry name" value="INTEGRAL MEMBRANE PROTEIN-RELATED"/>
    <property type="match status" value="1"/>
</dbReference>
<feature type="transmembrane region" description="Helical" evidence="1">
    <location>
        <begin position="255"/>
        <end position="272"/>
    </location>
</feature>
<feature type="transmembrane region" description="Helical" evidence="1">
    <location>
        <begin position="172"/>
        <end position="194"/>
    </location>
</feature>
<dbReference type="EMBL" id="MHCC01000022">
    <property type="protein sequence ID" value="OGY13006.1"/>
    <property type="molecule type" value="Genomic_DNA"/>
</dbReference>
<accession>A0A1G1VCE8</accession>
<evidence type="ECO:0000313" key="3">
    <source>
        <dbReference type="Proteomes" id="UP000178659"/>
    </source>
</evidence>
<evidence type="ECO:0000313" key="2">
    <source>
        <dbReference type="EMBL" id="OGY13006.1"/>
    </source>
</evidence>
<feature type="transmembrane region" description="Helical" evidence="1">
    <location>
        <begin position="284"/>
        <end position="305"/>
    </location>
</feature>
<dbReference type="Proteomes" id="UP000178659">
    <property type="component" value="Unassembled WGS sequence"/>
</dbReference>
<feature type="transmembrane region" description="Helical" evidence="1">
    <location>
        <begin position="6"/>
        <end position="23"/>
    </location>
</feature>
<dbReference type="AlphaFoldDB" id="A0A1G1VCE8"/>
<feature type="transmembrane region" description="Helical" evidence="1">
    <location>
        <begin position="138"/>
        <end position="160"/>
    </location>
</feature>
<dbReference type="InterPro" id="IPR018580">
    <property type="entry name" value="Uncharacterised_YfhO"/>
</dbReference>
<name>A0A1G1VCE8_9BACT</name>
<reference evidence="2 3" key="1">
    <citation type="journal article" date="2016" name="Nat. Commun.">
        <title>Thousands of microbial genomes shed light on interconnected biogeochemical processes in an aquifer system.</title>
        <authorList>
            <person name="Anantharaman K."/>
            <person name="Brown C.T."/>
            <person name="Hug L.A."/>
            <person name="Sharon I."/>
            <person name="Castelle C.J."/>
            <person name="Probst A.J."/>
            <person name="Thomas B.C."/>
            <person name="Singh A."/>
            <person name="Wilkins M.J."/>
            <person name="Karaoz U."/>
            <person name="Brodie E.L."/>
            <person name="Williams K.H."/>
            <person name="Hubbard S.S."/>
            <person name="Banfield J.F."/>
        </authorList>
    </citation>
    <scope>NUCLEOTIDE SEQUENCE [LARGE SCALE GENOMIC DNA]</scope>
</reference>
<proteinExistence type="predicted"/>
<dbReference type="PANTHER" id="PTHR38454:SF1">
    <property type="entry name" value="INTEGRAL MEMBRANE PROTEIN"/>
    <property type="match status" value="1"/>
</dbReference>
<keyword evidence="1" id="KW-0812">Transmembrane</keyword>
<feature type="transmembrane region" description="Helical" evidence="1">
    <location>
        <begin position="376"/>
        <end position="393"/>
    </location>
</feature>
<feature type="transmembrane region" description="Helical" evidence="1">
    <location>
        <begin position="214"/>
        <end position="234"/>
    </location>
</feature>
<keyword evidence="1" id="KW-0472">Membrane</keyword>